<feature type="domain" description="NAD-dependent epimerase/dehydratase" evidence="1">
    <location>
        <begin position="4"/>
        <end position="157"/>
    </location>
</feature>
<dbReference type="Gene3D" id="3.40.50.720">
    <property type="entry name" value="NAD(P)-binding Rossmann-like Domain"/>
    <property type="match status" value="1"/>
</dbReference>
<sequence>MAHILIAGLGDLGAGVARTLMADGHRVSAIRRRNEAPPGVDLYPQDLMQGALLLPPDQVDLLYIILTPDGRDEAAYQRAFLAAPARLLDALAERQPLPPVLFVSSTAVYGEAAGVVDELTPPRPARFNGRVLLAAEEELSLRTLGTSVRFSGIYGPGRLRLLRQAAAIAAGEAPPEPALTNRIHSADCIGLLHQLGWCWLANDAPPPVVIGTDSCPVANLEVLNWLGERTGRPLGLVVNEPVPGRAVRSRYLQAGEYLLQHPDYRSGYQALLDALP</sequence>
<dbReference type="RefSeq" id="WP_246948889.1">
    <property type="nucleotide sequence ID" value="NZ_JALKII010000002.1"/>
</dbReference>
<dbReference type="InterPro" id="IPR036291">
    <property type="entry name" value="NAD(P)-bd_dom_sf"/>
</dbReference>
<organism evidence="2 3">
    <name type="scientific">Alcanivorax quisquiliarum</name>
    <dbReference type="NCBI Taxonomy" id="2933565"/>
    <lineage>
        <taxon>Bacteria</taxon>
        <taxon>Pseudomonadati</taxon>
        <taxon>Pseudomonadota</taxon>
        <taxon>Gammaproteobacteria</taxon>
        <taxon>Oceanospirillales</taxon>
        <taxon>Alcanivoracaceae</taxon>
        <taxon>Alcanivorax</taxon>
    </lineage>
</organism>
<evidence type="ECO:0000259" key="1">
    <source>
        <dbReference type="Pfam" id="PF01370"/>
    </source>
</evidence>
<dbReference type="SUPFAM" id="SSF51735">
    <property type="entry name" value="NAD(P)-binding Rossmann-fold domains"/>
    <property type="match status" value="1"/>
</dbReference>
<accession>A0ABT0E553</accession>
<gene>
    <name evidence="2" type="ORF">MU846_04490</name>
</gene>
<proteinExistence type="predicted"/>
<keyword evidence="3" id="KW-1185">Reference proteome</keyword>
<dbReference type="Pfam" id="PF01370">
    <property type="entry name" value="Epimerase"/>
    <property type="match status" value="1"/>
</dbReference>
<dbReference type="InterPro" id="IPR001509">
    <property type="entry name" value="Epimerase_deHydtase"/>
</dbReference>
<reference evidence="2" key="1">
    <citation type="submission" date="2022-04" db="EMBL/GenBank/DDBJ databases">
        <title>Alcanivorax sp. CY1518 draft genome sequence.</title>
        <authorList>
            <person name="Zhao G."/>
            <person name="An M."/>
        </authorList>
    </citation>
    <scope>NUCLEOTIDE SEQUENCE</scope>
    <source>
        <strain evidence="2">CY1518</strain>
    </source>
</reference>
<evidence type="ECO:0000313" key="3">
    <source>
        <dbReference type="Proteomes" id="UP001165524"/>
    </source>
</evidence>
<dbReference type="Proteomes" id="UP001165524">
    <property type="component" value="Unassembled WGS sequence"/>
</dbReference>
<name>A0ABT0E553_9GAMM</name>
<comment type="caution">
    <text evidence="2">The sequence shown here is derived from an EMBL/GenBank/DDBJ whole genome shotgun (WGS) entry which is preliminary data.</text>
</comment>
<evidence type="ECO:0000313" key="2">
    <source>
        <dbReference type="EMBL" id="MCK0536960.1"/>
    </source>
</evidence>
<dbReference type="EMBL" id="JALKII010000002">
    <property type="protein sequence ID" value="MCK0536960.1"/>
    <property type="molecule type" value="Genomic_DNA"/>
</dbReference>
<protein>
    <submittedName>
        <fullName evidence="2">NAD-dependent epimerase/dehydratase family protein</fullName>
    </submittedName>
</protein>